<proteinExistence type="predicted"/>
<reference evidence="1" key="1">
    <citation type="submission" date="2022-04" db="EMBL/GenBank/DDBJ databases">
        <title>Genome of the entomopathogenic fungus Entomophthora muscae.</title>
        <authorList>
            <person name="Elya C."/>
            <person name="Lovett B.R."/>
            <person name="Lee E."/>
            <person name="Macias A.M."/>
            <person name="Hajek A.E."/>
            <person name="De Bivort B.L."/>
            <person name="Kasson M.T."/>
            <person name="De Fine Licht H.H."/>
            <person name="Stajich J.E."/>
        </authorList>
    </citation>
    <scope>NUCLEOTIDE SEQUENCE</scope>
    <source>
        <strain evidence="1">Berkeley</strain>
    </source>
</reference>
<evidence type="ECO:0000313" key="2">
    <source>
        <dbReference type="Proteomes" id="UP001165960"/>
    </source>
</evidence>
<keyword evidence="2" id="KW-1185">Reference proteome</keyword>
<comment type="caution">
    <text evidence="1">The sequence shown here is derived from an EMBL/GenBank/DDBJ whole genome shotgun (WGS) entry which is preliminary data.</text>
</comment>
<dbReference type="Proteomes" id="UP001165960">
    <property type="component" value="Unassembled WGS sequence"/>
</dbReference>
<accession>A0ACC2RSG3</accession>
<name>A0ACC2RSG3_9FUNG</name>
<sequence length="330" mass="36734">MKLMFLVSGSLALEAVSSRIYNSESGITVLNSYIEILGDLAAKGRLHTNSKMLEKPHRDIHVSDKRLQDMLPHALFSVCSQAQVKSGVCVCKNFKKVKIIRSTKMDAQAAIAVDNVNRLVVVSYRPTVTEKNWRTSTDMKLVRYPTLGEKIRVHNGYLRHLISTHAGTETAVLRLLKQPKYRRHTLHVTGFSIGGSIAAISAPMWHSILKAHHLKNKIKVFVYSNPRPGNIAFSNHLNSLNITIIRYSKGGDVVPHLPRRRLATLKWGRSSFTTKNFQSLPAPLCLTRTRNAASNTTSSMPDLISFLSPLPCPHLPSVSISSSIHNTKMS</sequence>
<organism evidence="1 2">
    <name type="scientific">Entomophthora muscae</name>
    <dbReference type="NCBI Taxonomy" id="34485"/>
    <lineage>
        <taxon>Eukaryota</taxon>
        <taxon>Fungi</taxon>
        <taxon>Fungi incertae sedis</taxon>
        <taxon>Zoopagomycota</taxon>
        <taxon>Entomophthoromycotina</taxon>
        <taxon>Entomophthoromycetes</taxon>
        <taxon>Entomophthorales</taxon>
        <taxon>Entomophthoraceae</taxon>
        <taxon>Entomophthora</taxon>
    </lineage>
</organism>
<gene>
    <name evidence="1" type="ORF">DSO57_1028745</name>
</gene>
<evidence type="ECO:0000313" key="1">
    <source>
        <dbReference type="EMBL" id="KAJ9052971.1"/>
    </source>
</evidence>
<protein>
    <submittedName>
        <fullName evidence="1">Uncharacterized protein</fullName>
    </submittedName>
</protein>
<dbReference type="EMBL" id="QTSX02006574">
    <property type="protein sequence ID" value="KAJ9052971.1"/>
    <property type="molecule type" value="Genomic_DNA"/>
</dbReference>